<evidence type="ECO:0000256" key="1">
    <source>
        <dbReference type="SAM" id="Phobius"/>
    </source>
</evidence>
<evidence type="ECO:0000313" key="3">
    <source>
        <dbReference type="Proteomes" id="UP000694568"/>
    </source>
</evidence>
<organism evidence="2 3">
    <name type="scientific">Sander lucioperca</name>
    <name type="common">Pike-perch</name>
    <name type="synonym">Perca lucioperca</name>
    <dbReference type="NCBI Taxonomy" id="283035"/>
    <lineage>
        <taxon>Eukaryota</taxon>
        <taxon>Metazoa</taxon>
        <taxon>Chordata</taxon>
        <taxon>Craniata</taxon>
        <taxon>Vertebrata</taxon>
        <taxon>Euteleostomi</taxon>
        <taxon>Actinopterygii</taxon>
        <taxon>Neopterygii</taxon>
        <taxon>Teleostei</taxon>
        <taxon>Neoteleostei</taxon>
        <taxon>Acanthomorphata</taxon>
        <taxon>Eupercaria</taxon>
        <taxon>Perciformes</taxon>
        <taxon>Percoidei</taxon>
        <taxon>Percidae</taxon>
        <taxon>Luciopercinae</taxon>
        <taxon>Sander</taxon>
    </lineage>
</organism>
<reference evidence="2" key="1">
    <citation type="submission" date="2025-08" db="UniProtKB">
        <authorList>
            <consortium name="Ensembl"/>
        </authorList>
    </citation>
    <scope>IDENTIFICATION</scope>
</reference>
<keyword evidence="1" id="KW-0472">Membrane</keyword>
<evidence type="ECO:0000313" key="2">
    <source>
        <dbReference type="Ensembl" id="ENSSLUP00000035993.1"/>
    </source>
</evidence>
<dbReference type="Ensembl" id="ENSSLUT00000037106.1">
    <property type="protein sequence ID" value="ENSSLUP00000035993.1"/>
    <property type="gene ID" value="ENSSLUG00000016080.1"/>
</dbReference>
<keyword evidence="1" id="KW-1133">Transmembrane helix</keyword>
<keyword evidence="3" id="KW-1185">Reference proteome</keyword>
<keyword evidence="1" id="KW-0812">Transmembrane</keyword>
<name>A0A8C9Z575_SANLU</name>
<accession>A0A8C9Z575</accession>
<protein>
    <submittedName>
        <fullName evidence="2">Uncharacterized protein</fullName>
    </submittedName>
</protein>
<dbReference type="GeneTree" id="ENSGT00940000175720"/>
<dbReference type="Proteomes" id="UP000694568">
    <property type="component" value="Unplaced"/>
</dbReference>
<sequence>MPGSNTGHLPQTLVSLPGKLLCVHSTLLTFEATTPGDSNDVNHLILVEDGRDRHSLLQALLSPVHLVRDASPVYEILVQLFLSCLILPLLTVLGEGLLLALVPKTQKYPVRQQLKDGFEGTQATDSLNVSHYPHHNDWRSVNDGNRLYFLSLFVHTEASAVHFPQCVGHASLVSQEGSEVDRMAGVIFRPCAHLAPMLLATLVGQEPHVSMAGCVEFTMRLERHKPHSHSHFLFT</sequence>
<reference evidence="2" key="2">
    <citation type="submission" date="2025-09" db="UniProtKB">
        <authorList>
            <consortium name="Ensembl"/>
        </authorList>
    </citation>
    <scope>IDENTIFICATION</scope>
</reference>
<feature type="transmembrane region" description="Helical" evidence="1">
    <location>
        <begin position="76"/>
        <end position="102"/>
    </location>
</feature>
<proteinExistence type="predicted"/>
<dbReference type="AlphaFoldDB" id="A0A8C9Z575"/>